<comment type="similarity">
    <text evidence="1">Belongs to the amidase family.</text>
</comment>
<accession>A0AAV3U5R6</accession>
<evidence type="ECO:0000313" key="4">
    <source>
        <dbReference type="Proteomes" id="UP001409585"/>
    </source>
</evidence>
<dbReference type="PROSITE" id="PS00571">
    <property type="entry name" value="AMIDASES"/>
    <property type="match status" value="1"/>
</dbReference>
<dbReference type="PANTHER" id="PTHR11895:SF7">
    <property type="entry name" value="GLUTAMYL-TRNA(GLN) AMIDOTRANSFERASE SUBUNIT A, MITOCHONDRIAL"/>
    <property type="match status" value="1"/>
</dbReference>
<proteinExistence type="inferred from homology"/>
<dbReference type="InterPro" id="IPR000120">
    <property type="entry name" value="Amidase"/>
</dbReference>
<dbReference type="PANTHER" id="PTHR11895">
    <property type="entry name" value="TRANSAMIDASE"/>
    <property type="match status" value="1"/>
</dbReference>
<evidence type="ECO:0000256" key="1">
    <source>
        <dbReference type="ARBA" id="ARBA00009199"/>
    </source>
</evidence>
<organism evidence="3 4">
    <name type="scientific">Halioxenophilus aromaticivorans</name>
    <dbReference type="NCBI Taxonomy" id="1306992"/>
    <lineage>
        <taxon>Bacteria</taxon>
        <taxon>Pseudomonadati</taxon>
        <taxon>Pseudomonadota</taxon>
        <taxon>Gammaproteobacteria</taxon>
        <taxon>Alteromonadales</taxon>
        <taxon>Alteromonadaceae</taxon>
        <taxon>Halioxenophilus</taxon>
    </lineage>
</organism>
<keyword evidence="4" id="KW-1185">Reference proteome</keyword>
<dbReference type="Proteomes" id="UP001409585">
    <property type="component" value="Unassembled WGS sequence"/>
</dbReference>
<comment type="caution">
    <text evidence="3">The sequence shown here is derived from an EMBL/GenBank/DDBJ whole genome shotgun (WGS) entry which is preliminary data.</text>
</comment>
<name>A0AAV3U5R6_9ALTE</name>
<dbReference type="SUPFAM" id="SSF75304">
    <property type="entry name" value="Amidase signature (AS) enzymes"/>
    <property type="match status" value="1"/>
</dbReference>
<dbReference type="Pfam" id="PF01425">
    <property type="entry name" value="Amidase"/>
    <property type="match status" value="1"/>
</dbReference>
<sequence>MHTQEPNKPLSSANWTQRFRLGDGSITVGVKDCIAVAGYATACGSEACDATPAAEHAEVVARLLTGDYTLTGKTNLHELAFGMTGVNTHTGTPINPRYPLLITGGSSSGSAAAVAAGEVDIALGTDTGGSVRLPAACCGIYGFKPTYGRVSRQGLKPEHSSLDCVGLFARSLPLLSHAQATLDPDFGQTPFAAQPALEDLRIGVYLDGSVDWMAQQIQSTLAGFNLNTQPASLPSFDAAYQAGMTLISQETAQANAAIIHHPRLGADVQARLMAGSQITSQQAAQAEAVRRQFKGELAELFERVDVLITPALVDVPLTRQAAMAGQQDLNLSRFLRPFNLSGNPALVIPIHYAGPQPVALQLVANHHRDAWLCALGQHLITTYSSILGANHVLA</sequence>
<reference evidence="4" key="1">
    <citation type="journal article" date="2019" name="Int. J. Syst. Evol. Microbiol.">
        <title>The Global Catalogue of Microorganisms (GCM) 10K type strain sequencing project: providing services to taxonomists for standard genome sequencing and annotation.</title>
        <authorList>
            <consortium name="The Broad Institute Genomics Platform"/>
            <consortium name="The Broad Institute Genome Sequencing Center for Infectious Disease"/>
            <person name="Wu L."/>
            <person name="Ma J."/>
        </authorList>
    </citation>
    <scope>NUCLEOTIDE SEQUENCE [LARGE SCALE GENOMIC DNA]</scope>
    <source>
        <strain evidence="4">JCM 19134</strain>
    </source>
</reference>
<dbReference type="InterPro" id="IPR020556">
    <property type="entry name" value="Amidase_CS"/>
</dbReference>
<dbReference type="EMBL" id="BAABLX010000028">
    <property type="protein sequence ID" value="GAA4950138.1"/>
    <property type="molecule type" value="Genomic_DNA"/>
</dbReference>
<gene>
    <name evidence="3" type="ORF">GCM10025791_33030</name>
</gene>
<evidence type="ECO:0000313" key="3">
    <source>
        <dbReference type="EMBL" id="GAA4950138.1"/>
    </source>
</evidence>
<dbReference type="AlphaFoldDB" id="A0AAV3U5R6"/>
<dbReference type="Gene3D" id="3.90.1300.10">
    <property type="entry name" value="Amidase signature (AS) domain"/>
    <property type="match status" value="1"/>
</dbReference>
<protein>
    <submittedName>
        <fullName evidence="3">Amidase family protein</fullName>
    </submittedName>
</protein>
<feature type="domain" description="Amidase" evidence="2">
    <location>
        <begin position="26"/>
        <end position="372"/>
    </location>
</feature>
<dbReference type="InterPro" id="IPR023631">
    <property type="entry name" value="Amidase_dom"/>
</dbReference>
<dbReference type="InterPro" id="IPR036928">
    <property type="entry name" value="AS_sf"/>
</dbReference>
<dbReference type="GO" id="GO:0003824">
    <property type="term" value="F:catalytic activity"/>
    <property type="evidence" value="ECO:0007669"/>
    <property type="project" value="InterPro"/>
</dbReference>
<evidence type="ECO:0000259" key="2">
    <source>
        <dbReference type="Pfam" id="PF01425"/>
    </source>
</evidence>